<dbReference type="OrthoDB" id="21522at2759"/>
<evidence type="ECO:0000313" key="2">
    <source>
        <dbReference type="Proteomes" id="UP000838878"/>
    </source>
</evidence>
<dbReference type="SUPFAM" id="SSF48371">
    <property type="entry name" value="ARM repeat"/>
    <property type="match status" value="1"/>
</dbReference>
<feature type="non-terminal residue" evidence="1">
    <location>
        <position position="333"/>
    </location>
</feature>
<dbReference type="InterPro" id="IPR011989">
    <property type="entry name" value="ARM-like"/>
</dbReference>
<dbReference type="AlphaFoldDB" id="A0A8J9ULK7"/>
<proteinExistence type="predicted"/>
<dbReference type="InterPro" id="IPR016024">
    <property type="entry name" value="ARM-type_fold"/>
</dbReference>
<dbReference type="Proteomes" id="UP000838878">
    <property type="component" value="Chromosome 10"/>
</dbReference>
<dbReference type="PANTHER" id="PTHR16356">
    <property type="entry name" value="TRANSMEMBRANE AND COILED-COIL DOMAIN-CONTAINING PROTEIN 6 TMCO6"/>
    <property type="match status" value="1"/>
</dbReference>
<dbReference type="Gene3D" id="1.25.10.10">
    <property type="entry name" value="Leucine-rich Repeat Variant"/>
    <property type="match status" value="1"/>
</dbReference>
<dbReference type="PANTHER" id="PTHR16356:SF1">
    <property type="entry name" value="TRANSMEMBRANE AND COILED-COIL DOMAIN-CONTAINING PROTEIN 6"/>
    <property type="match status" value="1"/>
</dbReference>
<protein>
    <submittedName>
        <fullName evidence="1">Uncharacterized protein</fullName>
    </submittedName>
</protein>
<gene>
    <name evidence="1" type="ORF">BINO364_LOCUS2740</name>
</gene>
<keyword evidence="2" id="KW-1185">Reference proteome</keyword>
<accession>A0A8J9ULK7</accession>
<name>A0A8J9ULK7_9NEOP</name>
<sequence>MEDNTINIIRESTRNLIKLNRQIHKNEESDLRRCLQEKRISCENISDIANRLKTKTAISEIDLQNLKNGLIEDSQYIEIVLNVHGALRGLVRELTGHNIKNQVAAAGCCCNLALGDVKACTALAKAAGSYLVTALDNFTTELAVICAWTIGNLAGSGDKVCDILVSQGAISKLSNFHNNEDLQDAALYALVHFAYQMKDNLRHDHLNKMIQTLTKLDISTASLQLLFILSCHNDFKENINEDILKKILNYLPTAIKSMNTQQPDNKLLFISRILANMDGFYNIILKCIDINNLYEEIIVLVNCNNSVSESLLWLLGNLLNFCDDKELLFKLYS</sequence>
<organism evidence="1 2">
    <name type="scientific">Brenthis ino</name>
    <name type="common">lesser marbled fritillary</name>
    <dbReference type="NCBI Taxonomy" id="405034"/>
    <lineage>
        <taxon>Eukaryota</taxon>
        <taxon>Metazoa</taxon>
        <taxon>Ecdysozoa</taxon>
        <taxon>Arthropoda</taxon>
        <taxon>Hexapoda</taxon>
        <taxon>Insecta</taxon>
        <taxon>Pterygota</taxon>
        <taxon>Neoptera</taxon>
        <taxon>Endopterygota</taxon>
        <taxon>Lepidoptera</taxon>
        <taxon>Glossata</taxon>
        <taxon>Ditrysia</taxon>
        <taxon>Papilionoidea</taxon>
        <taxon>Nymphalidae</taxon>
        <taxon>Heliconiinae</taxon>
        <taxon>Argynnini</taxon>
        <taxon>Brenthis</taxon>
    </lineage>
</organism>
<evidence type="ECO:0000313" key="1">
    <source>
        <dbReference type="EMBL" id="CAH0715877.1"/>
    </source>
</evidence>
<reference evidence="1" key="1">
    <citation type="submission" date="2021-12" db="EMBL/GenBank/DDBJ databases">
        <authorList>
            <person name="Martin H S."/>
        </authorList>
    </citation>
    <scope>NUCLEOTIDE SEQUENCE</scope>
</reference>
<dbReference type="EMBL" id="OV170230">
    <property type="protein sequence ID" value="CAH0715877.1"/>
    <property type="molecule type" value="Genomic_DNA"/>
</dbReference>